<evidence type="ECO:0000313" key="5">
    <source>
        <dbReference type="WBParaSite" id="SRAE_2000526300.1"/>
    </source>
</evidence>
<gene>
    <name evidence="3 5 6" type="ORF">SRAE_2000526300</name>
</gene>
<reference evidence="5" key="2">
    <citation type="submission" date="2020-12" db="UniProtKB">
        <authorList>
            <consortium name="WormBaseParasite"/>
        </authorList>
    </citation>
    <scope>IDENTIFICATION</scope>
</reference>
<dbReference type="GeneID" id="36383016"/>
<keyword evidence="2" id="KW-0732">Signal</keyword>
<sequence length="90" mass="10427">MKFLLSANALLILILGFTFSYALNVKQISTDESTEFFSKRMALTDSEKKQLEELNKFVTFIPSEESTSLEEQDNKIKSRKGRKDKTMRQL</sequence>
<dbReference type="EMBL" id="LN609529">
    <property type="protein sequence ID" value="CEF70638.1"/>
    <property type="molecule type" value="Genomic_DNA"/>
</dbReference>
<feature type="chain" id="PRO_5015031426" evidence="2">
    <location>
        <begin position="23"/>
        <end position="90"/>
    </location>
</feature>
<reference evidence="3 4" key="1">
    <citation type="submission" date="2014-09" db="EMBL/GenBank/DDBJ databases">
        <authorList>
            <person name="Martin A.A."/>
        </authorList>
    </citation>
    <scope>NUCLEOTIDE SEQUENCE</scope>
    <source>
        <strain evidence="4">ED321</strain>
        <strain evidence="3">ED321 Heterogonic</strain>
    </source>
</reference>
<dbReference type="WormBase" id="SRAE_2000526300">
    <property type="protein sequence ID" value="SRP01004"/>
    <property type="gene ID" value="WBGene00265523"/>
</dbReference>
<dbReference type="WBParaSite" id="SRAE_2000526300.1">
    <property type="protein sequence ID" value="SRAE_2000526300.1"/>
    <property type="gene ID" value="WBGene00265523"/>
</dbReference>
<proteinExistence type="predicted"/>
<evidence type="ECO:0000256" key="2">
    <source>
        <dbReference type="SAM" id="SignalP"/>
    </source>
</evidence>
<dbReference type="AlphaFoldDB" id="A0A090N0G3"/>
<organism evidence="3">
    <name type="scientific">Strongyloides ratti</name>
    <name type="common">Parasitic roundworm</name>
    <dbReference type="NCBI Taxonomy" id="34506"/>
    <lineage>
        <taxon>Eukaryota</taxon>
        <taxon>Metazoa</taxon>
        <taxon>Ecdysozoa</taxon>
        <taxon>Nematoda</taxon>
        <taxon>Chromadorea</taxon>
        <taxon>Rhabditida</taxon>
        <taxon>Tylenchina</taxon>
        <taxon>Panagrolaimomorpha</taxon>
        <taxon>Strongyloidoidea</taxon>
        <taxon>Strongyloididae</taxon>
        <taxon>Strongyloides</taxon>
    </lineage>
</organism>
<evidence type="ECO:0000256" key="1">
    <source>
        <dbReference type="SAM" id="MobiDB-lite"/>
    </source>
</evidence>
<feature type="signal peptide" evidence="2">
    <location>
        <begin position="1"/>
        <end position="22"/>
    </location>
</feature>
<evidence type="ECO:0000313" key="4">
    <source>
        <dbReference type="Proteomes" id="UP000035682"/>
    </source>
</evidence>
<dbReference type="RefSeq" id="XP_024509834.1">
    <property type="nucleotide sequence ID" value="XM_024644257.1"/>
</dbReference>
<accession>A0A090N0G3</accession>
<dbReference type="Proteomes" id="UP000035682">
    <property type="component" value="Unplaced"/>
</dbReference>
<dbReference type="CTD" id="36383016"/>
<evidence type="ECO:0000313" key="6">
    <source>
        <dbReference type="WormBase" id="SRAE_2000526300"/>
    </source>
</evidence>
<name>A0A090N0G3_STRRB</name>
<keyword evidence="4" id="KW-1185">Reference proteome</keyword>
<feature type="region of interest" description="Disordered" evidence="1">
    <location>
        <begin position="65"/>
        <end position="90"/>
    </location>
</feature>
<protein>
    <submittedName>
        <fullName evidence="3 5">Uncharacterized protein</fullName>
    </submittedName>
</protein>
<evidence type="ECO:0000313" key="3">
    <source>
        <dbReference type="EMBL" id="CEF70638.1"/>
    </source>
</evidence>